<evidence type="ECO:0000256" key="2">
    <source>
        <dbReference type="ARBA" id="ARBA00023125"/>
    </source>
</evidence>
<accession>A0A7S6NYB5</accession>
<proteinExistence type="inferred from homology"/>
<dbReference type="EMBL" id="MK522038">
    <property type="protein sequence ID" value="QOR60399.1"/>
    <property type="molecule type" value="Genomic_DNA"/>
</dbReference>
<evidence type="ECO:0000313" key="4">
    <source>
        <dbReference type="EMBL" id="QOR60399.1"/>
    </source>
</evidence>
<evidence type="ECO:0008006" key="5">
    <source>
        <dbReference type="Google" id="ProtNLM"/>
    </source>
</evidence>
<dbReference type="GO" id="GO:0006352">
    <property type="term" value="P:DNA-templated transcription initiation"/>
    <property type="evidence" value="ECO:0007669"/>
    <property type="project" value="InterPro"/>
</dbReference>
<dbReference type="InterPro" id="IPR012295">
    <property type="entry name" value="TBP_dom_sf"/>
</dbReference>
<dbReference type="Pfam" id="PF00352">
    <property type="entry name" value="TBP"/>
    <property type="match status" value="1"/>
</dbReference>
<keyword evidence="3" id="KW-0804">Transcription</keyword>
<protein>
    <recommendedName>
        <fullName evidence="5">TATA-box binding protein</fullName>
    </recommendedName>
</protein>
<name>A0A7S6NYB5_9PHYC</name>
<dbReference type="SUPFAM" id="SSF55945">
    <property type="entry name" value="TATA-box binding protein-like"/>
    <property type="match status" value="1"/>
</dbReference>
<evidence type="ECO:0000256" key="3">
    <source>
        <dbReference type="ARBA" id="ARBA00023163"/>
    </source>
</evidence>
<reference evidence="4" key="1">
    <citation type="submission" date="2019-02" db="EMBL/GenBank/DDBJ databases">
        <authorList>
            <person name="Bachy C."/>
            <person name="Yung C.-M."/>
            <person name="Roux S."/>
            <person name="Sullivan M.B."/>
            <person name="Worden A.Z."/>
        </authorList>
    </citation>
    <scope>NUCLEOTIDE SEQUENCE</scope>
    <source>
        <strain evidence="4">BII-V2</strain>
    </source>
</reference>
<evidence type="ECO:0000256" key="1">
    <source>
        <dbReference type="ARBA" id="ARBA00005560"/>
    </source>
</evidence>
<comment type="similarity">
    <text evidence="1">Belongs to the TBP family.</text>
</comment>
<organism evidence="4">
    <name type="scientific">Bathycoccus sp. RCC716 virus 2</name>
    <dbReference type="NCBI Taxonomy" id="2530039"/>
    <lineage>
        <taxon>Viruses</taxon>
        <taxon>Varidnaviria</taxon>
        <taxon>Bamfordvirae</taxon>
        <taxon>Nucleocytoviricota</taxon>
        <taxon>Megaviricetes</taxon>
        <taxon>Algavirales</taxon>
        <taxon>Phycodnaviridae</taxon>
        <taxon>Prasinovirus</taxon>
    </lineage>
</organism>
<dbReference type="InterPro" id="IPR000814">
    <property type="entry name" value="TBP"/>
</dbReference>
<sequence length="302" mass="35036">MNEVSCSILNKNGKYRPIANNTFSYLLTLDEFRKDIKEEYRPSWVKLTTITMISKFQKNIDIEKMRRRFQHEIIDGKARIGKNSSNGWLWNIKLSPKAFYNQITLVYTDSLSTKSIKIFPNGSIQVAGCSDLFDCRRIISQLSYIFNTFMDEKCIAPIETFKVVMINSNFSLNYNINLLKVSRYFSNFPGVFKVSFEPDKYSAVKIKFKPADDMKEITTSIFGTGKIIITGAETLKEVAYAYNIINNTINEIPNVRVSPCDINKRELFEDFSGYKVDKLVNYLKDKGFKSWKLTTKNRQINF</sequence>
<keyword evidence="2" id="KW-0238">DNA-binding</keyword>
<dbReference type="GO" id="GO:0003677">
    <property type="term" value="F:DNA binding"/>
    <property type="evidence" value="ECO:0007669"/>
    <property type="project" value="UniProtKB-KW"/>
</dbReference>
<dbReference type="Gene3D" id="3.30.310.10">
    <property type="entry name" value="TATA-Binding Protein"/>
    <property type="match status" value="2"/>
</dbReference>